<accession>A0ABP8N3V0</accession>
<evidence type="ECO:0000256" key="1">
    <source>
        <dbReference type="ARBA" id="ARBA00038240"/>
    </source>
</evidence>
<evidence type="ECO:0000313" key="3">
    <source>
        <dbReference type="EMBL" id="GAA4458768.1"/>
    </source>
</evidence>
<dbReference type="InterPro" id="IPR011009">
    <property type="entry name" value="Kinase-like_dom_sf"/>
</dbReference>
<evidence type="ECO:0000259" key="2">
    <source>
        <dbReference type="Pfam" id="PF01636"/>
    </source>
</evidence>
<dbReference type="Pfam" id="PF01636">
    <property type="entry name" value="APH"/>
    <property type="match status" value="1"/>
</dbReference>
<dbReference type="EMBL" id="BAABEZ010000024">
    <property type="protein sequence ID" value="GAA4458768.1"/>
    <property type="molecule type" value="Genomic_DNA"/>
</dbReference>
<sequence>MSVFPVITSVIEPAALATFIRERYALTAEPSCRLLKTGINHTYRIEAGLQTFVLRVYCYAWRTPAEIAEEMRLLQMLDAASIPVSVPVADKTGNLVQEIQAPEGLRYAVLFSFAKGSKQQQYDAATHEHIGGLMAQIHKVTEGKQLQRTTYDSTALLDVPLERIRVFLPEEAEEMQFLIRTGEQLKAYWKSADSSRMRQGIVHLDIWFDNLNITEDGAVTLFDFDFCGNGWLALDLAYYLMQLYNTEKDAVVRTHKTQAFLKGYTAVLPLSEAERDMLPALGVSLFYFYLGVQCQRFDNWTNTFLNEVYLRRYITVFIRGYYENVLQPLG</sequence>
<keyword evidence="4" id="KW-1185">Reference proteome</keyword>
<comment type="caution">
    <text evidence="3">The sequence shown here is derived from an EMBL/GenBank/DDBJ whole genome shotgun (WGS) entry which is preliminary data.</text>
</comment>
<gene>
    <name evidence="3" type="ORF">GCM10023092_27610</name>
</gene>
<dbReference type="Gene3D" id="3.30.200.20">
    <property type="entry name" value="Phosphorylase Kinase, domain 1"/>
    <property type="match status" value="1"/>
</dbReference>
<comment type="similarity">
    <text evidence="1">Belongs to the pseudomonas-type ThrB family.</text>
</comment>
<feature type="domain" description="Aminoglycoside phosphotransferase" evidence="2">
    <location>
        <begin position="39"/>
        <end position="267"/>
    </location>
</feature>
<protein>
    <submittedName>
        <fullName evidence="3">Phosphotransferase enzyme family protein</fullName>
    </submittedName>
</protein>
<reference evidence="4" key="1">
    <citation type="journal article" date="2019" name="Int. J. Syst. Evol. Microbiol.">
        <title>The Global Catalogue of Microorganisms (GCM) 10K type strain sequencing project: providing services to taxonomists for standard genome sequencing and annotation.</title>
        <authorList>
            <consortium name="The Broad Institute Genomics Platform"/>
            <consortium name="The Broad Institute Genome Sequencing Center for Infectious Disease"/>
            <person name="Wu L."/>
            <person name="Ma J."/>
        </authorList>
    </citation>
    <scope>NUCLEOTIDE SEQUENCE [LARGE SCALE GENOMIC DNA]</scope>
    <source>
        <strain evidence="4">JCM 31921</strain>
    </source>
</reference>
<name>A0ABP8N3V0_9BACT</name>
<dbReference type="InterPro" id="IPR002575">
    <property type="entry name" value="Aminoglycoside_PTrfase"/>
</dbReference>
<dbReference type="RefSeq" id="WP_344828415.1">
    <property type="nucleotide sequence ID" value="NZ_BAABEZ010000024.1"/>
</dbReference>
<dbReference type="Proteomes" id="UP001501410">
    <property type="component" value="Unassembled WGS sequence"/>
</dbReference>
<proteinExistence type="inferred from homology"/>
<organism evidence="3 4">
    <name type="scientific">Rurimicrobium arvi</name>
    <dbReference type="NCBI Taxonomy" id="2049916"/>
    <lineage>
        <taxon>Bacteria</taxon>
        <taxon>Pseudomonadati</taxon>
        <taxon>Bacteroidota</taxon>
        <taxon>Chitinophagia</taxon>
        <taxon>Chitinophagales</taxon>
        <taxon>Chitinophagaceae</taxon>
        <taxon>Rurimicrobium</taxon>
    </lineage>
</organism>
<dbReference type="InterPro" id="IPR050249">
    <property type="entry name" value="Pseudomonas-type_ThrB"/>
</dbReference>
<dbReference type="PANTHER" id="PTHR21064:SF6">
    <property type="entry name" value="AMINOGLYCOSIDE PHOSPHOTRANSFERASE DOMAIN-CONTAINING PROTEIN"/>
    <property type="match status" value="1"/>
</dbReference>
<dbReference type="SUPFAM" id="SSF56112">
    <property type="entry name" value="Protein kinase-like (PK-like)"/>
    <property type="match status" value="1"/>
</dbReference>
<evidence type="ECO:0000313" key="4">
    <source>
        <dbReference type="Proteomes" id="UP001501410"/>
    </source>
</evidence>
<dbReference type="PANTHER" id="PTHR21064">
    <property type="entry name" value="AMINOGLYCOSIDE PHOSPHOTRANSFERASE DOMAIN-CONTAINING PROTEIN-RELATED"/>
    <property type="match status" value="1"/>
</dbReference>
<dbReference type="Gene3D" id="3.90.1200.10">
    <property type="match status" value="1"/>
</dbReference>